<dbReference type="InterPro" id="IPR048020">
    <property type="entry name" value="Transpos_IS3"/>
</dbReference>
<evidence type="ECO:0000313" key="2">
    <source>
        <dbReference type="EMBL" id="KAA6343517.1"/>
    </source>
</evidence>
<gene>
    <name evidence="2" type="ORF">EZS27_008806</name>
    <name evidence="3" type="ORF">EZS27_008807</name>
</gene>
<dbReference type="InterPro" id="IPR050900">
    <property type="entry name" value="Transposase_IS3/IS150/IS904"/>
</dbReference>
<dbReference type="AlphaFoldDB" id="A0A5J4SBY1"/>
<dbReference type="SUPFAM" id="SSF53098">
    <property type="entry name" value="Ribonuclease H-like"/>
    <property type="match status" value="1"/>
</dbReference>
<dbReference type="NCBIfam" id="NF033516">
    <property type="entry name" value="transpos_IS3"/>
    <property type="match status" value="1"/>
</dbReference>
<evidence type="ECO:0000313" key="3">
    <source>
        <dbReference type="EMBL" id="KAA6343518.1"/>
    </source>
</evidence>
<name>A0A5J4SBY1_9ZZZZ</name>
<reference evidence="2" key="1">
    <citation type="submission" date="2019-03" db="EMBL/GenBank/DDBJ databases">
        <title>Single cell metagenomics reveals metabolic interactions within the superorganism composed of flagellate Streblomastix strix and complex community of Bacteroidetes bacteria on its surface.</title>
        <authorList>
            <person name="Treitli S.C."/>
            <person name="Kolisko M."/>
            <person name="Husnik F."/>
            <person name="Keeling P."/>
            <person name="Hampl V."/>
        </authorList>
    </citation>
    <scope>NUCLEOTIDE SEQUENCE</scope>
    <source>
        <strain evidence="2">STM</strain>
    </source>
</reference>
<feature type="domain" description="Integrase catalytic" evidence="1">
    <location>
        <begin position="84"/>
        <end position="246"/>
    </location>
</feature>
<protein>
    <recommendedName>
        <fullName evidence="1">Integrase catalytic domain-containing protein</fullName>
    </recommendedName>
</protein>
<dbReference type="PANTHER" id="PTHR46889">
    <property type="entry name" value="TRANSPOSASE INSF FOR INSERTION SEQUENCE IS3B-RELATED"/>
    <property type="match status" value="1"/>
</dbReference>
<dbReference type="PANTHER" id="PTHR46889:SF5">
    <property type="entry name" value="INTEGRASE PROTEIN"/>
    <property type="match status" value="1"/>
</dbReference>
<organism evidence="2">
    <name type="scientific">termite gut metagenome</name>
    <dbReference type="NCBI Taxonomy" id="433724"/>
    <lineage>
        <taxon>unclassified sequences</taxon>
        <taxon>metagenomes</taxon>
        <taxon>organismal metagenomes</taxon>
    </lineage>
</organism>
<dbReference type="Pfam" id="PF13683">
    <property type="entry name" value="rve_3"/>
    <property type="match status" value="1"/>
</dbReference>
<dbReference type="GO" id="GO:0003676">
    <property type="term" value="F:nucleic acid binding"/>
    <property type="evidence" value="ECO:0007669"/>
    <property type="project" value="InterPro"/>
</dbReference>
<dbReference type="PROSITE" id="PS50994">
    <property type="entry name" value="INTEGRASE"/>
    <property type="match status" value="1"/>
</dbReference>
<comment type="caution">
    <text evidence="2">The sequence shown here is derived from an EMBL/GenBank/DDBJ whole genome shotgun (WGS) entry which is preliminary data.</text>
</comment>
<accession>A0A5J4SBY1</accession>
<dbReference type="GO" id="GO:0015074">
    <property type="term" value="P:DNA integration"/>
    <property type="evidence" value="ECO:0007669"/>
    <property type="project" value="InterPro"/>
</dbReference>
<dbReference type="InterPro" id="IPR001584">
    <property type="entry name" value="Integrase_cat-core"/>
</dbReference>
<dbReference type="EMBL" id="SNRY01000266">
    <property type="protein sequence ID" value="KAA6343517.1"/>
    <property type="molecule type" value="Genomic_DNA"/>
</dbReference>
<dbReference type="EMBL" id="SNRY01000266">
    <property type="protein sequence ID" value="KAA6343518.1"/>
    <property type="molecule type" value="Genomic_DNA"/>
</dbReference>
<dbReference type="InterPro" id="IPR036397">
    <property type="entry name" value="RNaseH_sf"/>
</dbReference>
<evidence type="ECO:0000259" key="1">
    <source>
        <dbReference type="PROSITE" id="PS50994"/>
    </source>
</evidence>
<dbReference type="InterPro" id="IPR012337">
    <property type="entry name" value="RNaseH-like_sf"/>
</dbReference>
<proteinExistence type="predicted"/>
<dbReference type="Gene3D" id="3.30.420.10">
    <property type="entry name" value="Ribonuclease H-like superfamily/Ribonuclease H"/>
    <property type="match status" value="1"/>
</dbReference>
<sequence length="292" mass="33564">MLESDILLTMSREARKDFPRMGANKLLLYLRPKLDQIGLKIGRDAFSALLADHHMLVKRIRSRGKTTFSHHRFYKYPNLIREYVPSSPNQLWVSDITYIEVGFGFIYLSLITDAYSRKIVGWNLAQDLASENALKALKMALCTLPTGASLIHHSDRGVQYCYGAYIKELNKRDVLISMTENGDPLENAIAERVNGILKTEWIDKQHLKSWEDAQGYVKRVIQLYNTERPHQSIGYLTPELVHNTGIKTERKWKNYYLQNKGEETFQNALCDSQSKAMSEQTTNSSESVNLRS</sequence>